<reference evidence="1" key="1">
    <citation type="submission" date="2020-10" db="EMBL/GenBank/DDBJ databases">
        <authorList>
            <person name="Gilroy R."/>
        </authorList>
    </citation>
    <scope>NUCLEOTIDE SEQUENCE</scope>
    <source>
        <strain evidence="1">E3-2379</strain>
    </source>
</reference>
<dbReference type="AlphaFoldDB" id="A0A9D9HZL9"/>
<comment type="caution">
    <text evidence="1">The sequence shown here is derived from an EMBL/GenBank/DDBJ whole genome shotgun (WGS) entry which is preliminary data.</text>
</comment>
<sequence>MMRIQKSDIMKKIIICLTVIVFVLMVCPIPIKISKSMEGIQLSVANINDYEVVNIQVEGVFYWRVIKLFGKDSFKGNLSFSSYPYTQKKILEQERKFETPYDELIPLEYYEKADIFDTKFLGHMGMKWKFQHFAILVQSDRADPKFLIAYATNLKQAFQELQFVEQAYDGIIEYKQVQEQISAVKETKD</sequence>
<organism evidence="1 2">
    <name type="scientific">Candidatus Scybalomonas excrementavium</name>
    <dbReference type="NCBI Taxonomy" id="2840943"/>
    <lineage>
        <taxon>Bacteria</taxon>
        <taxon>Bacillati</taxon>
        <taxon>Bacillota</taxon>
        <taxon>Clostridia</taxon>
        <taxon>Lachnospirales</taxon>
        <taxon>Lachnospiraceae</taxon>
        <taxon>Lachnospiraceae incertae sedis</taxon>
        <taxon>Candidatus Scybalomonas</taxon>
    </lineage>
</organism>
<name>A0A9D9HZL9_9FIRM</name>
<gene>
    <name evidence="1" type="ORF">IAC13_01070</name>
</gene>
<proteinExistence type="predicted"/>
<evidence type="ECO:0000313" key="2">
    <source>
        <dbReference type="Proteomes" id="UP000823618"/>
    </source>
</evidence>
<accession>A0A9D9HZL9</accession>
<protein>
    <submittedName>
        <fullName evidence="1">Uncharacterized protein</fullName>
    </submittedName>
</protein>
<dbReference type="Proteomes" id="UP000823618">
    <property type="component" value="Unassembled WGS sequence"/>
</dbReference>
<dbReference type="EMBL" id="JADIML010000029">
    <property type="protein sequence ID" value="MBO8462504.1"/>
    <property type="molecule type" value="Genomic_DNA"/>
</dbReference>
<evidence type="ECO:0000313" key="1">
    <source>
        <dbReference type="EMBL" id="MBO8462504.1"/>
    </source>
</evidence>
<reference evidence="1" key="2">
    <citation type="journal article" date="2021" name="PeerJ">
        <title>Extensive microbial diversity within the chicken gut microbiome revealed by metagenomics and culture.</title>
        <authorList>
            <person name="Gilroy R."/>
            <person name="Ravi A."/>
            <person name="Getino M."/>
            <person name="Pursley I."/>
            <person name="Horton D.L."/>
            <person name="Alikhan N.F."/>
            <person name="Baker D."/>
            <person name="Gharbi K."/>
            <person name="Hall N."/>
            <person name="Watson M."/>
            <person name="Adriaenssens E.M."/>
            <person name="Foster-Nyarko E."/>
            <person name="Jarju S."/>
            <person name="Secka A."/>
            <person name="Antonio M."/>
            <person name="Oren A."/>
            <person name="Chaudhuri R.R."/>
            <person name="La Ragione R."/>
            <person name="Hildebrand F."/>
            <person name="Pallen M.J."/>
        </authorList>
    </citation>
    <scope>NUCLEOTIDE SEQUENCE</scope>
    <source>
        <strain evidence="1">E3-2379</strain>
    </source>
</reference>